<reference evidence="3" key="1">
    <citation type="submission" date="2020-05" db="EMBL/GenBank/DDBJ databases">
        <title>Mycena genomes resolve the evolution of fungal bioluminescence.</title>
        <authorList>
            <person name="Tsai I.J."/>
        </authorList>
    </citation>
    <scope>NUCLEOTIDE SEQUENCE</scope>
    <source>
        <strain evidence="3">171206Taipei</strain>
    </source>
</reference>
<evidence type="ECO:0000256" key="1">
    <source>
        <dbReference type="SAM" id="MobiDB-lite"/>
    </source>
</evidence>
<dbReference type="CDD" id="cd19757">
    <property type="entry name" value="Bbox1"/>
    <property type="match status" value="1"/>
</dbReference>
<dbReference type="OrthoDB" id="3261436at2759"/>
<dbReference type="EMBL" id="JACAZF010000007">
    <property type="protein sequence ID" value="KAF7298517.1"/>
    <property type="molecule type" value="Genomic_DNA"/>
</dbReference>
<gene>
    <name evidence="3" type="ORF">MIND_00798300</name>
</gene>
<dbReference type="AlphaFoldDB" id="A0A8H6VYI7"/>
<dbReference type="RefSeq" id="XP_037217905.1">
    <property type="nucleotide sequence ID" value="XM_037364663.1"/>
</dbReference>
<proteinExistence type="predicted"/>
<feature type="region of interest" description="Disordered" evidence="1">
    <location>
        <begin position="526"/>
        <end position="546"/>
    </location>
</feature>
<comment type="caution">
    <text evidence="3">The sequence shown here is derived from an EMBL/GenBank/DDBJ whole genome shotgun (WGS) entry which is preliminary data.</text>
</comment>
<dbReference type="GeneID" id="59347179"/>
<dbReference type="InterPro" id="IPR041457">
    <property type="entry name" value="CxC2_KDZ-assoc"/>
</dbReference>
<evidence type="ECO:0000259" key="2">
    <source>
        <dbReference type="Pfam" id="PF18803"/>
    </source>
</evidence>
<accession>A0A8H6VYI7</accession>
<sequence length="1047" mass="118705">MTTRAHVPESFVTTCLSLHMDNFTPAPNSCQRPLRPRKQSAIHKPAPLLSPDGISDNARILAALEAGEDPFACGFDFDEGHPQEKRAPRASDRPLQLWFDNDVQDYLDEFIRLEGDASSISECVVCGQDEAMLRCRDCLLDGRFCKSCIVEYHADLPFHRPERWQGSFFELCTLKSLGLRLQLGHPHGEQCPGTLARLSLASDGQQTYETFCVVECNGVHEIAINFCTCPSAPKRAIQLLRRRLFPATSTRPLTAATFSALRLFHILSFEAKCSAYEFYNTLARLTNNNGIFQPRDRYREFVTMSREWRFVQMLKRAGRGHEDNATRNVPAGSCALLCPACPQPGKNLPEDNSWQSVPRHQRFKYSLFLAIDANFKMKRKQVSTESVDPGLNAGSAFFSDVPTYMEHVRAHWSLEQEKSTCVSHDAVNEPDRESRGGQPHLGLAPSTKGERYINMDYMLWKSLSLPSYSNLVDIIVSYDILSHSASSSLRLPHSKIPPPRAHIERCNIEYSFDLTPYMGRTDGEAPERGWANANPLASSTREMGPGARRDTIDDHFNDWNHKKIVGLGKALLEKIKTAVAEMVETRAELLEVESALPREVIQRWTEVMAKWEDDSREMNPFNVTSKVESLQEIRARLKNPLPTTLDTIPPSFDTSRDIHGDLHAADMIAMALDSAISEREAKLQRKIISWFDIQRDFAPEVTALRATDEAIQANSGGVDSIPGAPLYRLQLLLPSTLIARSTTLHHPSHAWYEFQLRKGRCLHLLEELRRLLLVRTQKYKAKDKHTSGVAGHTRAAKAIQAVDERIRRVADDYRQTRAALLSLHVIVGDSSWRSVLKELKAADVRAMPRALFSDPDRDRRKRRRDDDDTPKEMSWIWRMGVGSLPADVAIDSLSTRAAYSEEAALAATNESLRVEWAKTRARAKRWAEEVELLEEEMRRVLQFCAWKANWWRERRDRRQGLPDAIMSGLRAYAYRQAHIQESRHAQFFRNWQDVPSFIQLGLDQLQAMHTDALDEGGAYEKSISLVADDDAAFMAVPESPEHIPSTD</sequence>
<dbReference type="InterPro" id="IPR040521">
    <property type="entry name" value="KDZ"/>
</dbReference>
<dbReference type="Proteomes" id="UP000636479">
    <property type="component" value="Unassembled WGS sequence"/>
</dbReference>
<dbReference type="PANTHER" id="PTHR33096:SF1">
    <property type="entry name" value="CXC1-LIKE CYSTEINE CLUSTER ASSOCIATED WITH KDZ TRANSPOSASES DOMAIN-CONTAINING PROTEIN"/>
    <property type="match status" value="1"/>
</dbReference>
<dbReference type="Pfam" id="PF18758">
    <property type="entry name" value="KDZ"/>
    <property type="match status" value="1"/>
</dbReference>
<name>A0A8H6VYI7_9AGAR</name>
<protein>
    <submittedName>
        <fullName evidence="3">CxC2 domain-containing protein</fullName>
    </submittedName>
</protein>
<organism evidence="3 4">
    <name type="scientific">Mycena indigotica</name>
    <dbReference type="NCBI Taxonomy" id="2126181"/>
    <lineage>
        <taxon>Eukaryota</taxon>
        <taxon>Fungi</taxon>
        <taxon>Dikarya</taxon>
        <taxon>Basidiomycota</taxon>
        <taxon>Agaricomycotina</taxon>
        <taxon>Agaricomycetes</taxon>
        <taxon>Agaricomycetidae</taxon>
        <taxon>Agaricales</taxon>
        <taxon>Marasmiineae</taxon>
        <taxon>Mycenaceae</taxon>
        <taxon>Mycena</taxon>
    </lineage>
</organism>
<keyword evidence="4" id="KW-1185">Reference proteome</keyword>
<evidence type="ECO:0000313" key="4">
    <source>
        <dbReference type="Proteomes" id="UP000636479"/>
    </source>
</evidence>
<dbReference type="PANTHER" id="PTHR33096">
    <property type="entry name" value="CXC2 DOMAIN-CONTAINING PROTEIN"/>
    <property type="match status" value="1"/>
</dbReference>
<dbReference type="Pfam" id="PF18803">
    <property type="entry name" value="CxC2"/>
    <property type="match status" value="1"/>
</dbReference>
<evidence type="ECO:0000313" key="3">
    <source>
        <dbReference type="EMBL" id="KAF7298517.1"/>
    </source>
</evidence>
<feature type="domain" description="CxC2-like cysteine cluster KDZ transposase-associated" evidence="2">
    <location>
        <begin position="174"/>
        <end position="290"/>
    </location>
</feature>